<proteinExistence type="predicted"/>
<keyword evidence="3" id="KW-1185">Reference proteome</keyword>
<evidence type="ECO:0000313" key="2">
    <source>
        <dbReference type="EMBL" id="AGZ45078.1"/>
    </source>
</evidence>
<reference evidence="2 3" key="1">
    <citation type="journal article" date="2014" name="J. Biotechnol.">
        <title>Complete genome sequence of the actinobacterium Actinoplanes friuliensis HAG 010964, producer of the lipopeptide antibiotic friulimycin.</title>
        <authorList>
            <person name="Ruckert C."/>
            <person name="Szczepanowski R."/>
            <person name="Albersmeier A."/>
            <person name="Goesmann A."/>
            <person name="Fischer N."/>
            <person name="Steinkamper A."/>
            <person name="Puhler A."/>
            <person name="Biener R."/>
            <person name="Schwartz D."/>
            <person name="Kalinowski J."/>
        </authorList>
    </citation>
    <scope>NUCLEOTIDE SEQUENCE [LARGE SCALE GENOMIC DNA]</scope>
    <source>
        <strain evidence="2 3">DSM 7358</strain>
    </source>
</reference>
<dbReference type="HOGENOM" id="CLU_123724_0_0_11"/>
<keyword evidence="1" id="KW-0812">Transmembrane</keyword>
<dbReference type="EMBL" id="CP006272">
    <property type="protein sequence ID" value="AGZ45078.1"/>
    <property type="molecule type" value="Genomic_DNA"/>
</dbReference>
<protein>
    <submittedName>
        <fullName evidence="2">Uncharacterized protein</fullName>
    </submittedName>
</protein>
<name>U5W7C8_9ACTN</name>
<dbReference type="PATRIC" id="fig|1246995.3.peg.6900"/>
<evidence type="ECO:0000313" key="3">
    <source>
        <dbReference type="Proteomes" id="UP000017746"/>
    </source>
</evidence>
<dbReference type="Proteomes" id="UP000017746">
    <property type="component" value="Chromosome"/>
</dbReference>
<gene>
    <name evidence="2" type="ORF">AFR_34100</name>
</gene>
<accession>U5W7C8</accession>
<sequence length="197" mass="21510">MEPEVLVSAMAMVVSVLALGITSALTRAQVRSMRKANDLPVMIELLIKEYVNDEFQAQHRLVTETLPTVDASLGFEGLPEPLRTAAYRVAWYYNATGGLIALGTVDEIMFVGGINFRVRHAWSAMEAHIGVERNSRGQPFLDGFEHLAARCFANSPHVLEQTRRLEKVPATAQRVGFSLDPAQASAQPTTSSGSNTP</sequence>
<dbReference type="KEGG" id="afs:AFR_34100"/>
<keyword evidence="1" id="KW-1133">Transmembrane helix</keyword>
<dbReference type="AlphaFoldDB" id="U5W7C8"/>
<organism evidence="2 3">
    <name type="scientific">Actinoplanes friuliensis DSM 7358</name>
    <dbReference type="NCBI Taxonomy" id="1246995"/>
    <lineage>
        <taxon>Bacteria</taxon>
        <taxon>Bacillati</taxon>
        <taxon>Actinomycetota</taxon>
        <taxon>Actinomycetes</taxon>
        <taxon>Micromonosporales</taxon>
        <taxon>Micromonosporaceae</taxon>
        <taxon>Actinoplanes</taxon>
    </lineage>
</organism>
<evidence type="ECO:0000256" key="1">
    <source>
        <dbReference type="SAM" id="Phobius"/>
    </source>
</evidence>
<keyword evidence="1" id="KW-0472">Membrane</keyword>
<dbReference type="OrthoDB" id="3292439at2"/>
<dbReference type="RefSeq" id="WP_023561415.1">
    <property type="nucleotide sequence ID" value="NC_022657.1"/>
</dbReference>
<feature type="transmembrane region" description="Helical" evidence="1">
    <location>
        <begin position="6"/>
        <end position="25"/>
    </location>
</feature>